<feature type="compositionally biased region" description="Polar residues" evidence="2">
    <location>
        <begin position="139"/>
        <end position="159"/>
    </location>
</feature>
<name>A0A8B7XG13_ACAPL</name>
<dbReference type="KEGG" id="aplc:110973324"/>
<dbReference type="InterPro" id="IPR005069">
    <property type="entry name" value="Nucl-diP-sugar_transferase"/>
</dbReference>
<dbReference type="PANTHER" id="PTHR47032">
    <property type="entry name" value="UDP-D-XYLOSE:L-FUCOSE ALPHA-1,3-D-XYLOSYLTRANSFERASE-RELATED"/>
    <property type="match status" value="1"/>
</dbReference>
<evidence type="ECO:0000256" key="2">
    <source>
        <dbReference type="SAM" id="MobiDB-lite"/>
    </source>
</evidence>
<gene>
    <name evidence="5" type="primary">LOC110973324</name>
</gene>
<dbReference type="InterPro" id="IPR052636">
    <property type="entry name" value="UDP-D-xylose:L-fucose_XylT"/>
</dbReference>
<protein>
    <submittedName>
        <fullName evidence="5">UDP-D-xylose:L-fucose alpha-1,3-D-xylosyltransferase 1-like</fullName>
    </submittedName>
</protein>
<dbReference type="OrthoDB" id="523104at2759"/>
<proteinExistence type="inferred from homology"/>
<dbReference type="InterPro" id="IPR029044">
    <property type="entry name" value="Nucleotide-diphossugar_trans"/>
</dbReference>
<reference evidence="5" key="1">
    <citation type="submission" date="2025-08" db="UniProtKB">
        <authorList>
            <consortium name="RefSeq"/>
        </authorList>
    </citation>
    <scope>IDENTIFICATION</scope>
</reference>
<dbReference type="GO" id="GO:0005794">
    <property type="term" value="C:Golgi apparatus"/>
    <property type="evidence" value="ECO:0007669"/>
    <property type="project" value="TreeGrafter"/>
</dbReference>
<accession>A0A8B7XG13</accession>
<dbReference type="GeneID" id="110973324"/>
<dbReference type="Proteomes" id="UP000694845">
    <property type="component" value="Unplaced"/>
</dbReference>
<dbReference type="AlphaFoldDB" id="A0A8B7XG13"/>
<dbReference type="SUPFAM" id="SSF53448">
    <property type="entry name" value="Nucleotide-diphospho-sugar transferases"/>
    <property type="match status" value="1"/>
</dbReference>
<organism evidence="4 5">
    <name type="scientific">Acanthaster planci</name>
    <name type="common">Crown-of-thorns starfish</name>
    <dbReference type="NCBI Taxonomy" id="133434"/>
    <lineage>
        <taxon>Eukaryota</taxon>
        <taxon>Metazoa</taxon>
        <taxon>Echinodermata</taxon>
        <taxon>Eleutherozoa</taxon>
        <taxon>Asterozoa</taxon>
        <taxon>Asteroidea</taxon>
        <taxon>Valvatacea</taxon>
        <taxon>Valvatida</taxon>
        <taxon>Acanthasteridae</taxon>
        <taxon>Acanthaster</taxon>
    </lineage>
</organism>
<dbReference type="RefSeq" id="XP_022079719.1">
    <property type="nucleotide sequence ID" value="XM_022224027.1"/>
</dbReference>
<dbReference type="PANTHER" id="PTHR47032:SF1">
    <property type="entry name" value="UDP-D-XYLOSE:L-FUCOSE ALPHA-1,3-D-XYLOSYLTRANSFERASE-RELATED"/>
    <property type="match status" value="1"/>
</dbReference>
<dbReference type="GO" id="GO:0016757">
    <property type="term" value="F:glycosyltransferase activity"/>
    <property type="evidence" value="ECO:0007669"/>
    <property type="project" value="TreeGrafter"/>
</dbReference>
<dbReference type="Pfam" id="PF03407">
    <property type="entry name" value="Nucleotid_trans"/>
    <property type="match status" value="1"/>
</dbReference>
<evidence type="ECO:0000313" key="5">
    <source>
        <dbReference type="RefSeq" id="XP_022079719.1"/>
    </source>
</evidence>
<comment type="similarity">
    <text evidence="1">Belongs to the glycosyltransferase 77 family.</text>
</comment>
<evidence type="ECO:0000313" key="4">
    <source>
        <dbReference type="Proteomes" id="UP000694845"/>
    </source>
</evidence>
<feature type="domain" description="Nucleotide-diphospho-sugar transferase" evidence="3">
    <location>
        <begin position="198"/>
        <end position="396"/>
    </location>
</feature>
<evidence type="ECO:0000256" key="1">
    <source>
        <dbReference type="ARBA" id="ARBA00007033"/>
    </source>
</evidence>
<feature type="region of interest" description="Disordered" evidence="2">
    <location>
        <begin position="129"/>
        <end position="163"/>
    </location>
</feature>
<keyword evidence="4" id="KW-1185">Reference proteome</keyword>
<evidence type="ECO:0000259" key="3">
    <source>
        <dbReference type="Pfam" id="PF03407"/>
    </source>
</evidence>
<sequence length="407" mass="46187">MRTPPPYFPRRNRVDKISQERGVLSEGLRGTVGTPHVQVSSSWRSMPYAALSKLCYPFMGERLLQPRNTAYLILASVFFMLASASLMSNSSFSTSFQQPQLKQLFERSHDSLRHISSQPLAAGNQSLSNDASQFGELGSPSNGSSWQPSTKPGLASSSHRVGPSGEPPRIVLLVTNQGFVDFTENLLRSMKKADSHLNVTIITEDLVSFNNLSIHQPGVHVMKAPDLKSMPEKQDAFDYNSKGYKQLINRRPAYVLDFLQKGFEVFFVDSDSYWFKDPFPYLQGDFDVAFAKDYYNALNAGIGFYKPTKAAIEFLKRWTQTMAINAKRKILKIDQIVMNGILHSKQMRARGLRVRQLTHENFPCARYYLKTQKCDNYTAETVLLHAAYLAGHELKKKMFEQCQLWLL</sequence>